<sequence>MEDEVELGKSMRGESVPSFFDVSPSPHRLPVPLALGYENQHNVRLPGLCGRLFRVFSASAENFTPDPLALVSSTIDFAPVALQTYRETPAAAAHLLDAAERACAASRRSPGVTELPGACETLAICGRIFRAAREDASPPASTDDVDAALFACSQWQAAPHMRERSALNLISVAVNVFPNLRYASFDYGDLPLPILTSLFESCLNLLVFLFNGRIRPSSRASAVYGPSGLNQGLAALMRQFTWPPAQHYFRGKISIQEEATANAGATSKAPAMVLPATPVHFGSEPFFACSQLGSSMLGAWGQRGGVKVSFGVGQQLMDDDNSLMRLPHR</sequence>
<keyword evidence="2" id="KW-1185">Reference proteome</keyword>
<dbReference type="AlphaFoldDB" id="A0A4P9WM44"/>
<name>A0A4P9WM44_9FUNG</name>
<dbReference type="EMBL" id="KZ994305">
    <property type="protein sequence ID" value="RKO93275.1"/>
    <property type="molecule type" value="Genomic_DNA"/>
</dbReference>
<gene>
    <name evidence="1" type="ORF">BDK51DRAFT_42483</name>
</gene>
<organism evidence="1 2">
    <name type="scientific">Blyttiomyces helicus</name>
    <dbReference type="NCBI Taxonomy" id="388810"/>
    <lineage>
        <taxon>Eukaryota</taxon>
        <taxon>Fungi</taxon>
        <taxon>Fungi incertae sedis</taxon>
        <taxon>Chytridiomycota</taxon>
        <taxon>Chytridiomycota incertae sedis</taxon>
        <taxon>Chytridiomycetes</taxon>
        <taxon>Chytridiomycetes incertae sedis</taxon>
        <taxon>Blyttiomyces</taxon>
    </lineage>
</organism>
<evidence type="ECO:0000313" key="2">
    <source>
        <dbReference type="Proteomes" id="UP000269721"/>
    </source>
</evidence>
<reference evidence="2" key="1">
    <citation type="journal article" date="2018" name="Nat. Microbiol.">
        <title>Leveraging single-cell genomics to expand the fungal tree of life.</title>
        <authorList>
            <person name="Ahrendt S.R."/>
            <person name="Quandt C.A."/>
            <person name="Ciobanu D."/>
            <person name="Clum A."/>
            <person name="Salamov A."/>
            <person name="Andreopoulos B."/>
            <person name="Cheng J.F."/>
            <person name="Woyke T."/>
            <person name="Pelin A."/>
            <person name="Henrissat B."/>
            <person name="Reynolds N.K."/>
            <person name="Benny G.L."/>
            <person name="Smith M.E."/>
            <person name="James T.Y."/>
            <person name="Grigoriev I.V."/>
        </authorList>
    </citation>
    <scope>NUCLEOTIDE SEQUENCE [LARGE SCALE GENOMIC DNA]</scope>
</reference>
<dbReference type="Proteomes" id="UP000269721">
    <property type="component" value="Unassembled WGS sequence"/>
</dbReference>
<protein>
    <submittedName>
        <fullName evidence="1">Uncharacterized protein</fullName>
    </submittedName>
</protein>
<accession>A0A4P9WM44</accession>
<evidence type="ECO:0000313" key="1">
    <source>
        <dbReference type="EMBL" id="RKO93275.1"/>
    </source>
</evidence>
<proteinExistence type="predicted"/>